<gene>
    <name evidence="2" type="ORF">CTEN210_03739</name>
</gene>
<evidence type="ECO:0000256" key="1">
    <source>
        <dbReference type="SAM" id="Phobius"/>
    </source>
</evidence>
<dbReference type="EMBL" id="BLLK01000022">
    <property type="protein sequence ID" value="GFH47264.1"/>
    <property type="molecule type" value="Genomic_DNA"/>
</dbReference>
<feature type="transmembrane region" description="Helical" evidence="1">
    <location>
        <begin position="12"/>
        <end position="28"/>
    </location>
</feature>
<evidence type="ECO:0000313" key="2">
    <source>
        <dbReference type="EMBL" id="GFH47264.1"/>
    </source>
</evidence>
<organism evidence="2 3">
    <name type="scientific">Chaetoceros tenuissimus</name>
    <dbReference type="NCBI Taxonomy" id="426638"/>
    <lineage>
        <taxon>Eukaryota</taxon>
        <taxon>Sar</taxon>
        <taxon>Stramenopiles</taxon>
        <taxon>Ochrophyta</taxon>
        <taxon>Bacillariophyta</taxon>
        <taxon>Coscinodiscophyceae</taxon>
        <taxon>Chaetocerotophycidae</taxon>
        <taxon>Chaetocerotales</taxon>
        <taxon>Chaetocerotaceae</taxon>
        <taxon>Chaetoceros</taxon>
    </lineage>
</organism>
<keyword evidence="1" id="KW-0472">Membrane</keyword>
<keyword evidence="1" id="KW-0812">Transmembrane</keyword>
<name>A0AAD3CM41_9STRA</name>
<protein>
    <submittedName>
        <fullName evidence="2">Uncharacterized protein</fullName>
    </submittedName>
</protein>
<keyword evidence="1" id="KW-1133">Transmembrane helix</keyword>
<accession>A0AAD3CM41</accession>
<sequence>MGTKSLVRSFRASSVAVYLLNLVVIFNWTLYNPIYLHALIGTMTSLVTFAMLLVAMNGPKFLLQFLDSSRFAFLFTFRGRWFMDLYVSLFLYAMEIWGILMATATLGLMFGIRFAGVRHPEAFRILFRQNADFDDEGTIYTDAGDTYDGTYDGTLESGRR</sequence>
<evidence type="ECO:0000313" key="3">
    <source>
        <dbReference type="Proteomes" id="UP001054902"/>
    </source>
</evidence>
<feature type="transmembrane region" description="Helical" evidence="1">
    <location>
        <begin position="34"/>
        <end position="54"/>
    </location>
</feature>
<dbReference type="Proteomes" id="UP001054902">
    <property type="component" value="Unassembled WGS sequence"/>
</dbReference>
<keyword evidence="3" id="KW-1185">Reference proteome</keyword>
<comment type="caution">
    <text evidence="2">The sequence shown here is derived from an EMBL/GenBank/DDBJ whole genome shotgun (WGS) entry which is preliminary data.</text>
</comment>
<feature type="transmembrane region" description="Helical" evidence="1">
    <location>
        <begin position="89"/>
        <end position="110"/>
    </location>
</feature>
<reference evidence="2 3" key="1">
    <citation type="journal article" date="2021" name="Sci. Rep.">
        <title>The genome of the diatom Chaetoceros tenuissimus carries an ancient integrated fragment of an extant virus.</title>
        <authorList>
            <person name="Hongo Y."/>
            <person name="Kimura K."/>
            <person name="Takaki Y."/>
            <person name="Yoshida Y."/>
            <person name="Baba S."/>
            <person name="Kobayashi G."/>
            <person name="Nagasaki K."/>
            <person name="Hano T."/>
            <person name="Tomaru Y."/>
        </authorList>
    </citation>
    <scope>NUCLEOTIDE SEQUENCE [LARGE SCALE GENOMIC DNA]</scope>
    <source>
        <strain evidence="2 3">NIES-3715</strain>
    </source>
</reference>
<dbReference type="AlphaFoldDB" id="A0AAD3CM41"/>
<proteinExistence type="predicted"/>